<dbReference type="Proteomes" id="UP001176941">
    <property type="component" value="Chromosome 28"/>
</dbReference>
<accession>A0ABN8Z4S6</accession>
<proteinExistence type="predicted"/>
<reference evidence="2" key="1">
    <citation type="submission" date="2023-04" db="EMBL/GenBank/DDBJ databases">
        <authorList>
            <consortium name="ELIXIR-Norway"/>
        </authorList>
    </citation>
    <scope>NUCLEOTIDE SEQUENCE [LARGE SCALE GENOMIC DNA]</scope>
</reference>
<evidence type="ECO:0000256" key="1">
    <source>
        <dbReference type="SAM" id="MobiDB-lite"/>
    </source>
</evidence>
<keyword evidence="3" id="KW-1185">Reference proteome</keyword>
<gene>
    <name evidence="2" type="ORF">MRATA1EN1_LOCUS17810</name>
</gene>
<name>A0ABN8Z4S6_RANTA</name>
<feature type="compositionally biased region" description="Basic and acidic residues" evidence="1">
    <location>
        <begin position="81"/>
        <end position="91"/>
    </location>
</feature>
<organism evidence="2 3">
    <name type="scientific">Rangifer tarandus platyrhynchus</name>
    <name type="common">Svalbard reindeer</name>
    <dbReference type="NCBI Taxonomy" id="3082113"/>
    <lineage>
        <taxon>Eukaryota</taxon>
        <taxon>Metazoa</taxon>
        <taxon>Chordata</taxon>
        <taxon>Craniata</taxon>
        <taxon>Vertebrata</taxon>
        <taxon>Euteleostomi</taxon>
        <taxon>Mammalia</taxon>
        <taxon>Eutheria</taxon>
        <taxon>Laurasiatheria</taxon>
        <taxon>Artiodactyla</taxon>
        <taxon>Ruminantia</taxon>
        <taxon>Pecora</taxon>
        <taxon>Cervidae</taxon>
        <taxon>Odocoileinae</taxon>
        <taxon>Rangifer</taxon>
    </lineage>
</organism>
<evidence type="ECO:0000313" key="2">
    <source>
        <dbReference type="EMBL" id="CAI9168848.1"/>
    </source>
</evidence>
<protein>
    <submittedName>
        <fullName evidence="2">Uncharacterized protein</fullName>
    </submittedName>
</protein>
<evidence type="ECO:0000313" key="3">
    <source>
        <dbReference type="Proteomes" id="UP001176941"/>
    </source>
</evidence>
<sequence>MEGDNQESSHQHLFFRLERPVIFCFGKCPLKKGRSSGSDSTRYGSGHWGRGGFSVSTVGDDSFLQRTGLMVHPRSFSGSSLEKDGREKEAGEPAGKLPQLLRFFWASAPTDSCPQGLQLEMLKDRFACETQDNGQKGGLQ</sequence>
<dbReference type="EMBL" id="OX459964">
    <property type="protein sequence ID" value="CAI9168848.1"/>
    <property type="molecule type" value="Genomic_DNA"/>
</dbReference>
<feature type="region of interest" description="Disordered" evidence="1">
    <location>
        <begin position="74"/>
        <end position="94"/>
    </location>
</feature>